<dbReference type="FunFam" id="3.30.200.20:FF:000394">
    <property type="entry name" value="Leucine-rich repeat receptor-like protein kinase"/>
    <property type="match status" value="1"/>
</dbReference>
<dbReference type="InterPro" id="IPR008271">
    <property type="entry name" value="Ser/Thr_kinase_AS"/>
</dbReference>
<evidence type="ECO:0000256" key="3">
    <source>
        <dbReference type="ARBA" id="ARBA00022527"/>
    </source>
</evidence>
<dbReference type="InterPro" id="IPR001245">
    <property type="entry name" value="Ser-Thr/Tyr_kinase_cat_dom"/>
</dbReference>
<evidence type="ECO:0000259" key="21">
    <source>
        <dbReference type="PROSITE" id="PS50011"/>
    </source>
</evidence>
<keyword evidence="15" id="KW-0675">Receptor</keyword>
<dbReference type="Gene3D" id="3.30.200.20">
    <property type="entry name" value="Phosphorylase Kinase, domain 1"/>
    <property type="match status" value="1"/>
</dbReference>
<dbReference type="EMBL" id="LR746280">
    <property type="protein sequence ID" value="CAA7410066.1"/>
    <property type="molecule type" value="Genomic_DNA"/>
</dbReference>
<evidence type="ECO:0000256" key="17">
    <source>
        <dbReference type="ARBA" id="ARBA00048679"/>
    </source>
</evidence>
<evidence type="ECO:0000256" key="18">
    <source>
        <dbReference type="PROSITE-ProRule" id="PRU10141"/>
    </source>
</evidence>
<evidence type="ECO:0000256" key="10">
    <source>
        <dbReference type="ARBA" id="ARBA00022741"/>
    </source>
</evidence>
<dbReference type="AlphaFoldDB" id="A0A7I8LK51"/>
<dbReference type="PROSITE" id="PS50011">
    <property type="entry name" value="PROTEIN_KINASE_DOM"/>
    <property type="match status" value="1"/>
</dbReference>
<feature type="chain" id="PRO_5029525311" description="non-specific serine/threonine protein kinase" evidence="20">
    <location>
        <begin position="21"/>
        <end position="888"/>
    </location>
</feature>
<evidence type="ECO:0000256" key="11">
    <source>
        <dbReference type="ARBA" id="ARBA00022777"/>
    </source>
</evidence>
<feature type="signal peptide" evidence="20">
    <location>
        <begin position="1"/>
        <end position="20"/>
    </location>
</feature>
<name>A0A7I8LK51_SPIIN</name>
<keyword evidence="9" id="KW-0677">Repeat</keyword>
<evidence type="ECO:0000256" key="20">
    <source>
        <dbReference type="SAM" id="SignalP"/>
    </source>
</evidence>
<dbReference type="Pfam" id="PF12819">
    <property type="entry name" value="Malectin_like"/>
    <property type="match status" value="1"/>
</dbReference>
<dbReference type="FunFam" id="1.10.510.10:FF:000146">
    <property type="entry name" value="LRR receptor-like serine/threonine-protein kinase IOS1"/>
    <property type="match status" value="1"/>
</dbReference>
<evidence type="ECO:0000256" key="6">
    <source>
        <dbReference type="ARBA" id="ARBA00022679"/>
    </source>
</evidence>
<comment type="catalytic activity">
    <reaction evidence="17">
        <text>L-seryl-[protein] + ATP = O-phospho-L-seryl-[protein] + ADP + H(+)</text>
        <dbReference type="Rhea" id="RHEA:17989"/>
        <dbReference type="Rhea" id="RHEA-COMP:9863"/>
        <dbReference type="Rhea" id="RHEA-COMP:11604"/>
        <dbReference type="ChEBI" id="CHEBI:15378"/>
        <dbReference type="ChEBI" id="CHEBI:29999"/>
        <dbReference type="ChEBI" id="CHEBI:30616"/>
        <dbReference type="ChEBI" id="CHEBI:83421"/>
        <dbReference type="ChEBI" id="CHEBI:456216"/>
        <dbReference type="EC" id="2.7.11.1"/>
    </reaction>
</comment>
<comment type="catalytic activity">
    <reaction evidence="16">
        <text>L-threonyl-[protein] + ATP = O-phospho-L-threonyl-[protein] + ADP + H(+)</text>
        <dbReference type="Rhea" id="RHEA:46608"/>
        <dbReference type="Rhea" id="RHEA-COMP:11060"/>
        <dbReference type="Rhea" id="RHEA-COMP:11605"/>
        <dbReference type="ChEBI" id="CHEBI:15378"/>
        <dbReference type="ChEBI" id="CHEBI:30013"/>
        <dbReference type="ChEBI" id="CHEBI:30616"/>
        <dbReference type="ChEBI" id="CHEBI:61977"/>
        <dbReference type="ChEBI" id="CHEBI:456216"/>
        <dbReference type="EC" id="2.7.11.1"/>
    </reaction>
</comment>
<evidence type="ECO:0000256" key="2">
    <source>
        <dbReference type="ARBA" id="ARBA00012513"/>
    </source>
</evidence>
<evidence type="ECO:0000256" key="16">
    <source>
        <dbReference type="ARBA" id="ARBA00047899"/>
    </source>
</evidence>
<evidence type="ECO:0000313" key="23">
    <source>
        <dbReference type="Proteomes" id="UP000663760"/>
    </source>
</evidence>
<keyword evidence="10 18" id="KW-0547">Nucleotide-binding</keyword>
<sequence>MAAMSLFGLLLGLLAVAASAQNPSMTGFISIDCGLDGESGYTDKVTQILYLPDEPYTSAGVNQRVHLGTNLTSIMSYYANVRSFPDGVRNCYTLGPLVRGAKYRVKAEFLYGNYDGLGRPPTFDLYLGVNLWETVETGNYSRAEIIAVAAAEIMQVCLVNTGKGTPFISELDLRLLPDSMYTLVNSSHSIVFIGSRINYGGETQIMYPDDPYDRLWQPVELGNRIRTVARVNPPVGDEFPVPQAVLKTAATATSLSEGLSITIVGRPNVANYLFIYSAELQPLGDNETREFSIYAGDNLLHGPFRPSFLQAQAVYLPPPSQPQGLTYYLRATANSTLPPIINALEAFTLQHLTLMPTDEGEVEAISNLQDLYRVERNWVGDPCVPKNFTWEGLECSVNASNPSRITSLNLSHSGLGGRVPLSIANLTYVESLDLSYNNFTGEIPAYIENLSALKILNLESNNLSGNISKTLYKRSQDGSLLLRINNNPILCSTVDLCNATKKKKPIIIPIAVTVSASFLVLLLVVSIVCIQKRRVGRTQKNTQAELYMEQQAADGNRQSVGKGKRLLSESGQFSVSDVVRITNNFERPIGRGGFGTVYHGRLKDETQVAVKVVSKSSSQGAKEFRAEAQLLRRVHHKHLVSLLGYCNDNLALVYEFMPQGSLADHLSGDSANKTTLSWRLRLRIALEAAQGLDYLHYGCKPPIVHRDVKPSNILLNENFEVKLADFGLSRSFTDEEATHISTVVAGSPGYLDPEYYKTTRLTEKSDVYSFGIVLLELVTGKPPIVNDSKRTHITQHVQSRLERGDIADITDQRMQGDYDVNSIWKVIEIALSCTSPNSSERPTMSTVVVQLKDCLTVKSSGDFPIDIATDTLAIIPPHSMARISPSAR</sequence>
<feature type="binding site" evidence="18">
    <location>
        <position position="611"/>
    </location>
    <ligand>
        <name>ATP</name>
        <dbReference type="ChEBI" id="CHEBI:30616"/>
    </ligand>
</feature>
<dbReference type="GO" id="GO:0005524">
    <property type="term" value="F:ATP binding"/>
    <property type="evidence" value="ECO:0007669"/>
    <property type="project" value="UniProtKB-UniRule"/>
</dbReference>
<keyword evidence="12 18" id="KW-0067">ATP-binding</keyword>
<dbReference type="InterPro" id="IPR001611">
    <property type="entry name" value="Leu-rich_rpt"/>
</dbReference>
<reference evidence="22" key="1">
    <citation type="submission" date="2020-02" db="EMBL/GenBank/DDBJ databases">
        <authorList>
            <person name="Scholz U."/>
            <person name="Mascher M."/>
            <person name="Fiebig A."/>
        </authorList>
    </citation>
    <scope>NUCLEOTIDE SEQUENCE</scope>
</reference>
<evidence type="ECO:0000256" key="19">
    <source>
        <dbReference type="SAM" id="Phobius"/>
    </source>
</evidence>
<dbReference type="InterPro" id="IPR032675">
    <property type="entry name" value="LRR_dom_sf"/>
</dbReference>
<gene>
    <name evidence="22" type="ORF">SI8410_17020744</name>
</gene>
<keyword evidence="5" id="KW-0433">Leucine-rich repeat</keyword>
<keyword evidence="14 19" id="KW-0472">Membrane</keyword>
<evidence type="ECO:0000256" key="12">
    <source>
        <dbReference type="ARBA" id="ARBA00022840"/>
    </source>
</evidence>
<keyword evidence="8 20" id="KW-0732">Signal</keyword>
<dbReference type="SUPFAM" id="SSF56112">
    <property type="entry name" value="Protein kinase-like (PK-like)"/>
    <property type="match status" value="1"/>
</dbReference>
<organism evidence="22 23">
    <name type="scientific">Spirodela intermedia</name>
    <name type="common">Intermediate duckweed</name>
    <dbReference type="NCBI Taxonomy" id="51605"/>
    <lineage>
        <taxon>Eukaryota</taxon>
        <taxon>Viridiplantae</taxon>
        <taxon>Streptophyta</taxon>
        <taxon>Embryophyta</taxon>
        <taxon>Tracheophyta</taxon>
        <taxon>Spermatophyta</taxon>
        <taxon>Magnoliopsida</taxon>
        <taxon>Liliopsida</taxon>
        <taxon>Araceae</taxon>
        <taxon>Lemnoideae</taxon>
        <taxon>Spirodela</taxon>
    </lineage>
</organism>
<dbReference type="EC" id="2.7.11.1" evidence="2"/>
<evidence type="ECO:0000256" key="7">
    <source>
        <dbReference type="ARBA" id="ARBA00022692"/>
    </source>
</evidence>
<dbReference type="InterPro" id="IPR024788">
    <property type="entry name" value="Malectin-like_Carb-bd_dom"/>
</dbReference>
<dbReference type="GO" id="GO:0005886">
    <property type="term" value="C:plasma membrane"/>
    <property type="evidence" value="ECO:0007669"/>
    <property type="project" value="UniProtKB-SubCell"/>
</dbReference>
<proteinExistence type="predicted"/>
<dbReference type="CDD" id="cd14066">
    <property type="entry name" value="STKc_IRAK"/>
    <property type="match status" value="1"/>
</dbReference>
<dbReference type="SUPFAM" id="SSF52058">
    <property type="entry name" value="L domain-like"/>
    <property type="match status" value="1"/>
</dbReference>
<dbReference type="InterPro" id="IPR000719">
    <property type="entry name" value="Prot_kinase_dom"/>
</dbReference>
<protein>
    <recommendedName>
        <fullName evidence="2">non-specific serine/threonine protein kinase</fullName>
        <ecNumber evidence="2">2.7.11.1</ecNumber>
    </recommendedName>
</protein>
<keyword evidence="11" id="KW-0418">Kinase</keyword>
<keyword evidence="4" id="KW-0597">Phosphoprotein</keyword>
<dbReference type="InterPro" id="IPR017441">
    <property type="entry name" value="Protein_kinase_ATP_BS"/>
</dbReference>
<evidence type="ECO:0000256" key="15">
    <source>
        <dbReference type="ARBA" id="ARBA00023170"/>
    </source>
</evidence>
<evidence type="ECO:0000256" key="13">
    <source>
        <dbReference type="ARBA" id="ARBA00022989"/>
    </source>
</evidence>
<evidence type="ECO:0000256" key="8">
    <source>
        <dbReference type="ARBA" id="ARBA00022729"/>
    </source>
</evidence>
<evidence type="ECO:0000256" key="9">
    <source>
        <dbReference type="ARBA" id="ARBA00022737"/>
    </source>
</evidence>
<evidence type="ECO:0000256" key="5">
    <source>
        <dbReference type="ARBA" id="ARBA00022614"/>
    </source>
</evidence>
<evidence type="ECO:0000256" key="4">
    <source>
        <dbReference type="ARBA" id="ARBA00022553"/>
    </source>
</evidence>
<dbReference type="OrthoDB" id="2017114at2759"/>
<dbReference type="Proteomes" id="UP000663760">
    <property type="component" value="Chromosome 17"/>
</dbReference>
<feature type="transmembrane region" description="Helical" evidence="19">
    <location>
        <begin position="506"/>
        <end position="530"/>
    </location>
</feature>
<dbReference type="Pfam" id="PF07714">
    <property type="entry name" value="PK_Tyr_Ser-Thr"/>
    <property type="match status" value="1"/>
</dbReference>
<evidence type="ECO:0000313" key="22">
    <source>
        <dbReference type="EMBL" id="CAA7410066.1"/>
    </source>
</evidence>
<dbReference type="Gene3D" id="1.10.510.10">
    <property type="entry name" value="Transferase(Phosphotransferase) domain 1"/>
    <property type="match status" value="1"/>
</dbReference>
<dbReference type="PANTHER" id="PTHR45631:SF202">
    <property type="entry name" value="SENESCENCE-INDUCED RECEPTOR-LIKE SERINE_THREONINE-PROTEIN KINASE"/>
    <property type="match status" value="1"/>
</dbReference>
<dbReference type="InterPro" id="IPR011009">
    <property type="entry name" value="Kinase-like_dom_sf"/>
</dbReference>
<dbReference type="PROSITE" id="PS00108">
    <property type="entry name" value="PROTEIN_KINASE_ST"/>
    <property type="match status" value="1"/>
</dbReference>
<keyword evidence="23" id="KW-1185">Reference proteome</keyword>
<dbReference type="PANTHER" id="PTHR45631">
    <property type="entry name" value="OS07G0107800 PROTEIN-RELATED"/>
    <property type="match status" value="1"/>
</dbReference>
<dbReference type="GO" id="GO:0004674">
    <property type="term" value="F:protein serine/threonine kinase activity"/>
    <property type="evidence" value="ECO:0007669"/>
    <property type="project" value="UniProtKB-KW"/>
</dbReference>
<comment type="subcellular location">
    <subcellularLocation>
        <location evidence="1">Cell membrane</location>
        <topology evidence="1">Single-pass membrane protein</topology>
    </subcellularLocation>
</comment>
<evidence type="ECO:0000256" key="14">
    <source>
        <dbReference type="ARBA" id="ARBA00023136"/>
    </source>
</evidence>
<feature type="domain" description="Protein kinase" evidence="21">
    <location>
        <begin position="583"/>
        <end position="855"/>
    </location>
</feature>
<dbReference type="SMART" id="SM00220">
    <property type="entry name" value="S_TKc"/>
    <property type="match status" value="1"/>
</dbReference>
<keyword evidence="6" id="KW-0808">Transferase</keyword>
<dbReference type="PROSITE" id="PS00107">
    <property type="entry name" value="PROTEIN_KINASE_ATP"/>
    <property type="match status" value="1"/>
</dbReference>
<dbReference type="FunFam" id="3.80.10.10:FF:000129">
    <property type="entry name" value="Leucine-rich repeat receptor-like kinase"/>
    <property type="match status" value="1"/>
</dbReference>
<keyword evidence="13 19" id="KW-1133">Transmembrane helix</keyword>
<dbReference type="Gene3D" id="3.80.10.10">
    <property type="entry name" value="Ribonuclease Inhibitor"/>
    <property type="match status" value="1"/>
</dbReference>
<keyword evidence="3" id="KW-0723">Serine/threonine-protein kinase</keyword>
<dbReference type="Pfam" id="PF00560">
    <property type="entry name" value="LRR_1"/>
    <property type="match status" value="1"/>
</dbReference>
<evidence type="ECO:0000256" key="1">
    <source>
        <dbReference type="ARBA" id="ARBA00004162"/>
    </source>
</evidence>
<keyword evidence="7 19" id="KW-0812">Transmembrane</keyword>
<accession>A0A7I8LK51</accession>